<gene>
    <name evidence="3" type="ORF">DTO57_04930</name>
</gene>
<dbReference type="InterPro" id="IPR001173">
    <property type="entry name" value="Glyco_trans_2-like"/>
</dbReference>
<dbReference type="InterPro" id="IPR050834">
    <property type="entry name" value="Glycosyltransf_2"/>
</dbReference>
<dbReference type="Pfam" id="PF00535">
    <property type="entry name" value="Glycos_transf_2"/>
    <property type="match status" value="1"/>
</dbReference>
<keyword evidence="1" id="KW-1133">Transmembrane helix</keyword>
<dbReference type="PANTHER" id="PTHR43685:SF2">
    <property type="entry name" value="GLYCOSYLTRANSFERASE 2-LIKE DOMAIN-CONTAINING PROTEIN"/>
    <property type="match status" value="1"/>
</dbReference>
<dbReference type="CDD" id="cd02525">
    <property type="entry name" value="Succinoglycan_BP_ExoA"/>
    <property type="match status" value="1"/>
</dbReference>
<dbReference type="PANTHER" id="PTHR43685">
    <property type="entry name" value="GLYCOSYLTRANSFERASE"/>
    <property type="match status" value="1"/>
</dbReference>
<feature type="transmembrane region" description="Helical" evidence="1">
    <location>
        <begin position="257"/>
        <end position="279"/>
    </location>
</feature>
<reference evidence="3 4" key="1">
    <citation type="submission" date="2018-07" db="EMBL/GenBank/DDBJ databases">
        <title>Microbacterium endoborsara sp. nov., a novel actinobacterium isolated from Borszczowia aralocaspica.</title>
        <authorList>
            <person name="An D."/>
        </authorList>
    </citation>
    <scope>NUCLEOTIDE SEQUENCE [LARGE SCALE GENOMIC DNA]</scope>
    <source>
        <strain evidence="3 4">C1.15228</strain>
    </source>
</reference>
<dbReference type="OrthoDB" id="1757142at2"/>
<keyword evidence="4" id="KW-1185">Reference proteome</keyword>
<sequence length="356" mass="38728">MRPQADRRDAPVVPAGAGVSYIMPVLNEVDYLEDAVASTLAQEVDGPIELVIALAPSDDGTTELARELAAKDPRIILVDNPASDNPVGLNLCIRASQYPTIVRVDAHSELSPGYTMRALETLNRTRAANVGGTMHAEGRTPFQRAVAAAYNSKIGLGGGAYHGSGQESEADSAYLGVMRREAVEEIGMFDETLRRGSDWEMNLRLRQAGYRVMFDPKLSVAYWPRESWSQLSRQFLATGRWRGELVRRYGFRNSTRYFAPPALVVMLTLGLLVAGLRIGGALRGVLAGVLSLIFLPIALYALVIAGYSALQKKASLREKIWSLAVVPTMHVAWGAGFIVGVVRGARDTIDTSRVSR</sequence>
<evidence type="ECO:0000313" key="4">
    <source>
        <dbReference type="Proteomes" id="UP000253508"/>
    </source>
</evidence>
<feature type="transmembrane region" description="Helical" evidence="1">
    <location>
        <begin position="285"/>
        <end position="308"/>
    </location>
</feature>
<feature type="transmembrane region" description="Helical" evidence="1">
    <location>
        <begin position="320"/>
        <end position="342"/>
    </location>
</feature>
<protein>
    <submittedName>
        <fullName evidence="3">Glycosyltransferase family 2 protein</fullName>
    </submittedName>
</protein>
<dbReference type="Proteomes" id="UP000253508">
    <property type="component" value="Unassembled WGS sequence"/>
</dbReference>
<dbReference type="EMBL" id="QORO01000001">
    <property type="protein sequence ID" value="RCK62186.1"/>
    <property type="molecule type" value="Genomic_DNA"/>
</dbReference>
<keyword evidence="3" id="KW-0808">Transferase</keyword>
<comment type="caution">
    <text evidence="3">The sequence shown here is derived from an EMBL/GenBank/DDBJ whole genome shotgun (WGS) entry which is preliminary data.</text>
</comment>
<feature type="domain" description="Glycosyltransferase 2-like" evidence="2">
    <location>
        <begin position="20"/>
        <end position="186"/>
    </location>
</feature>
<keyword evidence="1" id="KW-0472">Membrane</keyword>
<keyword evidence="1" id="KW-0812">Transmembrane</keyword>
<accession>A0A367Y8G6</accession>
<dbReference type="AlphaFoldDB" id="A0A367Y8G6"/>
<organism evidence="3 4">
    <name type="scientific">Microbacterium sorbitolivorans</name>
    <dbReference type="NCBI Taxonomy" id="1867410"/>
    <lineage>
        <taxon>Bacteria</taxon>
        <taxon>Bacillati</taxon>
        <taxon>Actinomycetota</taxon>
        <taxon>Actinomycetes</taxon>
        <taxon>Micrococcales</taxon>
        <taxon>Microbacteriaceae</taxon>
        <taxon>Microbacterium</taxon>
    </lineage>
</organism>
<proteinExistence type="predicted"/>
<dbReference type="GO" id="GO:0016740">
    <property type="term" value="F:transferase activity"/>
    <property type="evidence" value="ECO:0007669"/>
    <property type="project" value="UniProtKB-KW"/>
</dbReference>
<dbReference type="InterPro" id="IPR029044">
    <property type="entry name" value="Nucleotide-diphossugar_trans"/>
</dbReference>
<dbReference type="Gene3D" id="3.90.550.10">
    <property type="entry name" value="Spore Coat Polysaccharide Biosynthesis Protein SpsA, Chain A"/>
    <property type="match status" value="1"/>
</dbReference>
<name>A0A367Y8G6_9MICO</name>
<evidence type="ECO:0000259" key="2">
    <source>
        <dbReference type="Pfam" id="PF00535"/>
    </source>
</evidence>
<evidence type="ECO:0000313" key="3">
    <source>
        <dbReference type="EMBL" id="RCK62186.1"/>
    </source>
</evidence>
<evidence type="ECO:0000256" key="1">
    <source>
        <dbReference type="SAM" id="Phobius"/>
    </source>
</evidence>
<dbReference type="SUPFAM" id="SSF53448">
    <property type="entry name" value="Nucleotide-diphospho-sugar transferases"/>
    <property type="match status" value="1"/>
</dbReference>